<evidence type="ECO:0000313" key="3">
    <source>
        <dbReference type="Proteomes" id="UP000076871"/>
    </source>
</evidence>
<name>A0A165ELU3_9APHY</name>
<dbReference type="InterPro" id="IPR000210">
    <property type="entry name" value="BTB/POZ_dom"/>
</dbReference>
<dbReference type="SUPFAM" id="SSF54695">
    <property type="entry name" value="POZ domain"/>
    <property type="match status" value="1"/>
</dbReference>
<dbReference type="RefSeq" id="XP_040765066.1">
    <property type="nucleotide sequence ID" value="XM_040901261.1"/>
</dbReference>
<dbReference type="EMBL" id="KV427620">
    <property type="protein sequence ID" value="KZT07326.1"/>
    <property type="molecule type" value="Genomic_DNA"/>
</dbReference>
<feature type="domain" description="BTB" evidence="1">
    <location>
        <begin position="40"/>
        <end position="106"/>
    </location>
</feature>
<sequence>MLITFGIRGESIVYHIEHDDELATAAAPVDAPAPFNKSTADVILRSSDGVDFRVKKAIIAEASTFFESMFTRPRLQAASDEYRDGLPVIPMTEDKNTLEKLLRICYPVRDPDIDLHEIAPLLDAARKYDIDVVTDVIMGKLEAYAVTDSLETYAIAIRHDLPSVAKAAARHSLEERMDYTPFSELDNISASAYARLLLYRQMCSEV</sequence>
<dbReference type="Gene3D" id="3.30.710.10">
    <property type="entry name" value="Potassium Channel Kv1.1, Chain A"/>
    <property type="match status" value="1"/>
</dbReference>
<dbReference type="GeneID" id="63818293"/>
<dbReference type="InParanoid" id="A0A165ELU3"/>
<dbReference type="STRING" id="1314785.A0A165ELU3"/>
<dbReference type="PROSITE" id="PS50097">
    <property type="entry name" value="BTB"/>
    <property type="match status" value="1"/>
</dbReference>
<evidence type="ECO:0000313" key="2">
    <source>
        <dbReference type="EMBL" id="KZT07326.1"/>
    </source>
</evidence>
<evidence type="ECO:0000259" key="1">
    <source>
        <dbReference type="PROSITE" id="PS50097"/>
    </source>
</evidence>
<reference evidence="2 3" key="1">
    <citation type="journal article" date="2016" name="Mol. Biol. Evol.">
        <title>Comparative Genomics of Early-Diverging Mushroom-Forming Fungi Provides Insights into the Origins of Lignocellulose Decay Capabilities.</title>
        <authorList>
            <person name="Nagy L.G."/>
            <person name="Riley R."/>
            <person name="Tritt A."/>
            <person name="Adam C."/>
            <person name="Daum C."/>
            <person name="Floudas D."/>
            <person name="Sun H."/>
            <person name="Yadav J.S."/>
            <person name="Pangilinan J."/>
            <person name="Larsson K.H."/>
            <person name="Matsuura K."/>
            <person name="Barry K."/>
            <person name="Labutti K."/>
            <person name="Kuo R."/>
            <person name="Ohm R.A."/>
            <person name="Bhattacharya S.S."/>
            <person name="Shirouzu T."/>
            <person name="Yoshinaga Y."/>
            <person name="Martin F.M."/>
            <person name="Grigoriev I.V."/>
            <person name="Hibbett D.S."/>
        </authorList>
    </citation>
    <scope>NUCLEOTIDE SEQUENCE [LARGE SCALE GENOMIC DNA]</scope>
    <source>
        <strain evidence="2 3">93-53</strain>
    </source>
</reference>
<dbReference type="CDD" id="cd18186">
    <property type="entry name" value="BTB_POZ_ZBTB_KLHL-like"/>
    <property type="match status" value="1"/>
</dbReference>
<keyword evidence="3" id="KW-1185">Reference proteome</keyword>
<organism evidence="2 3">
    <name type="scientific">Laetiporus sulphureus 93-53</name>
    <dbReference type="NCBI Taxonomy" id="1314785"/>
    <lineage>
        <taxon>Eukaryota</taxon>
        <taxon>Fungi</taxon>
        <taxon>Dikarya</taxon>
        <taxon>Basidiomycota</taxon>
        <taxon>Agaricomycotina</taxon>
        <taxon>Agaricomycetes</taxon>
        <taxon>Polyporales</taxon>
        <taxon>Laetiporus</taxon>
    </lineage>
</organism>
<feature type="non-terminal residue" evidence="2">
    <location>
        <position position="206"/>
    </location>
</feature>
<protein>
    <recommendedName>
        <fullName evidence="1">BTB domain-containing protein</fullName>
    </recommendedName>
</protein>
<dbReference type="OrthoDB" id="3357985at2759"/>
<accession>A0A165ELU3</accession>
<dbReference type="Pfam" id="PF00651">
    <property type="entry name" value="BTB"/>
    <property type="match status" value="1"/>
</dbReference>
<dbReference type="AlphaFoldDB" id="A0A165ELU3"/>
<gene>
    <name evidence="2" type="ORF">LAESUDRAFT_124345</name>
</gene>
<dbReference type="SMART" id="SM00225">
    <property type="entry name" value="BTB"/>
    <property type="match status" value="1"/>
</dbReference>
<dbReference type="Proteomes" id="UP000076871">
    <property type="component" value="Unassembled WGS sequence"/>
</dbReference>
<proteinExistence type="predicted"/>
<dbReference type="InterPro" id="IPR011333">
    <property type="entry name" value="SKP1/BTB/POZ_sf"/>
</dbReference>